<dbReference type="FunFam" id="3.50.50.80:FF:000002">
    <property type="entry name" value="SUMO-activating enzyme subunit 2"/>
    <property type="match status" value="1"/>
</dbReference>
<gene>
    <name evidence="14" type="ORF">CDAUBV1_LOCUS8683</name>
</gene>
<dbReference type="InterPro" id="IPR045886">
    <property type="entry name" value="ThiF/MoeB/HesA"/>
</dbReference>
<dbReference type="GO" id="GO:0031510">
    <property type="term" value="C:SUMO activating enzyme complex"/>
    <property type="evidence" value="ECO:0007669"/>
    <property type="project" value="TreeGrafter"/>
</dbReference>
<evidence type="ECO:0000313" key="15">
    <source>
        <dbReference type="Proteomes" id="UP001497525"/>
    </source>
</evidence>
<keyword evidence="3 10" id="KW-0479">Metal-binding</keyword>
<dbReference type="GO" id="GO:0005524">
    <property type="term" value="F:ATP binding"/>
    <property type="evidence" value="ECO:0007669"/>
    <property type="project" value="UniProtKB-KW"/>
</dbReference>
<comment type="caution">
    <text evidence="14">The sequence shown here is derived from an EMBL/GenBank/DDBJ whole genome shotgun (WGS) entry which is preliminary data.</text>
</comment>
<dbReference type="GO" id="GO:0019948">
    <property type="term" value="F:SUMO activating enzyme activity"/>
    <property type="evidence" value="ECO:0007669"/>
    <property type="project" value="InterPro"/>
</dbReference>
<dbReference type="Pfam" id="PF14732">
    <property type="entry name" value="UAE_UbL"/>
    <property type="match status" value="1"/>
</dbReference>
<dbReference type="AlphaFoldDB" id="A0AAV2TC79"/>
<feature type="domain" description="Ubiquitin/SUMO-activating enzyme ubiquitin-like" evidence="13">
    <location>
        <begin position="516"/>
        <end position="592"/>
    </location>
</feature>
<evidence type="ECO:0000256" key="9">
    <source>
        <dbReference type="PIRSR" id="PIRSR039133-2"/>
    </source>
</evidence>
<dbReference type="GO" id="GO:0005737">
    <property type="term" value="C:cytoplasm"/>
    <property type="evidence" value="ECO:0007669"/>
    <property type="project" value="TreeGrafter"/>
</dbReference>
<dbReference type="EMBL" id="CAXLJL010000223">
    <property type="protein sequence ID" value="CAL5134709.1"/>
    <property type="molecule type" value="Genomic_DNA"/>
</dbReference>
<evidence type="ECO:0000259" key="13">
    <source>
        <dbReference type="Pfam" id="PF14732"/>
    </source>
</evidence>
<name>A0AAV2TC79_CALDB</name>
<keyword evidence="6 10" id="KW-0862">Zinc</keyword>
<dbReference type="Pfam" id="PF00899">
    <property type="entry name" value="ThiF"/>
    <property type="match status" value="1"/>
</dbReference>
<dbReference type="GO" id="GO:0016925">
    <property type="term" value="P:protein sumoylation"/>
    <property type="evidence" value="ECO:0007669"/>
    <property type="project" value="InterPro"/>
</dbReference>
<dbReference type="InterPro" id="IPR000594">
    <property type="entry name" value="ThiF_NAD_FAD-bd"/>
</dbReference>
<dbReference type="PROSITE" id="PS51257">
    <property type="entry name" value="PROKAR_LIPOPROTEIN"/>
    <property type="match status" value="1"/>
</dbReference>
<feature type="binding site" evidence="10">
    <location>
        <position position="497"/>
    </location>
    <ligand>
        <name>Zn(2+)</name>
        <dbReference type="ChEBI" id="CHEBI:29105"/>
    </ligand>
</feature>
<evidence type="ECO:0000313" key="14">
    <source>
        <dbReference type="EMBL" id="CAL5134709.1"/>
    </source>
</evidence>
<dbReference type="GO" id="GO:0046872">
    <property type="term" value="F:metal ion binding"/>
    <property type="evidence" value="ECO:0007669"/>
    <property type="project" value="UniProtKB-KW"/>
</dbReference>
<dbReference type="Gene3D" id="1.10.10.520">
    <property type="entry name" value="Ubiquitin activating enzymes (Uba3). Chain: B, domain 2"/>
    <property type="match status" value="1"/>
</dbReference>
<evidence type="ECO:0008006" key="16">
    <source>
        <dbReference type="Google" id="ProtNLM"/>
    </source>
</evidence>
<sequence>MFKMDGSRRSSANILVVGAGGIGCELLKNLVLDDFQKITIVDLDTIDISNLNRQFLFHRAHVGRSKAEVARESVLAFRPDAHVTAYHKSIFSSAFDADFYSKFDIVFNALDNQAARRHVNRMCVATKRPLIESGSAGYLGQVEPILPSGWSSSNQSHSNLQCPEEAFHTGCYECQPRGASQRSYPACTIRNTPSEPIHCVVWAKYLFNQLFGEPDVDDEDVSPDFSDPDLHHGINSSSAGSGDRSDHQSNGTAHNDQTGDTNGDHNSVLKDKESLRLWFQKQCLGSHLSDGDGSGLSVQSAARSLAWRLFHHDILTLVEMRDLWVDRPDRKEPTPLDVSTLNTAVKHHTGLSESSTTELRDQRQLPAAGWLRLFMDSVAALQNRCSRSDEALVWDKDDEDAMDFVTGASILRAQLFHLPGADKLTRFTIKSLAGNIIPAIATTNAIVAGLMVLQARHVLAGSTKNIKTVYLHRQPTGRRGNRRLVVPCEPPHPNPDCFVCSAEATRSQLGLVCCPTSLSLRVLRDRILIRHLGMLAPDVELEDRGVILISSEEGETDEATLDKTLGDLGVAHGSKLQCDDFRQDFTIHLTVSSVSSELAHAISSSSDTDSGNPFDVGDPAEGWRLTGDVQALLTGVQANPESSLDGVRPEIRRPDDHLIGVAEKRSRTTGPIPSTDTEDAAASPSTLKRARLGSEAEDAAVLVQDDEDDELVILD</sequence>
<keyword evidence="4 9" id="KW-0547">Nucleotide-binding</keyword>
<dbReference type="InterPro" id="IPR042449">
    <property type="entry name" value="Ub-E1_IAD_1"/>
</dbReference>
<dbReference type="Gene3D" id="3.50.50.80">
    <property type="entry name" value="Ubiquitin-activating enzyme E1, inactive adenylation domain, subdomain 1"/>
    <property type="match status" value="1"/>
</dbReference>
<evidence type="ECO:0000256" key="3">
    <source>
        <dbReference type="ARBA" id="ARBA00022723"/>
    </source>
</evidence>
<evidence type="ECO:0000256" key="2">
    <source>
        <dbReference type="ARBA" id="ARBA00005673"/>
    </source>
</evidence>
<proteinExistence type="inferred from homology"/>
<keyword evidence="5" id="KW-0833">Ubl conjugation pathway</keyword>
<evidence type="ECO:0000256" key="1">
    <source>
        <dbReference type="ARBA" id="ARBA00004718"/>
    </source>
</evidence>
<comment type="pathway">
    <text evidence="1">Protein modification; protein sumoylation.</text>
</comment>
<evidence type="ECO:0000256" key="8">
    <source>
        <dbReference type="PIRSR" id="PIRSR039133-1"/>
    </source>
</evidence>
<evidence type="ECO:0000256" key="10">
    <source>
        <dbReference type="PIRSR" id="PIRSR039133-3"/>
    </source>
</evidence>
<reference evidence="14" key="1">
    <citation type="submission" date="2024-06" db="EMBL/GenBank/DDBJ databases">
        <authorList>
            <person name="Liu X."/>
            <person name="Lenzi L."/>
            <person name="Haldenby T S."/>
            <person name="Uol C."/>
        </authorList>
    </citation>
    <scope>NUCLEOTIDE SEQUENCE</scope>
</reference>
<dbReference type="InterPro" id="IPR035985">
    <property type="entry name" value="Ubiquitin-activating_enz"/>
</dbReference>
<dbReference type="PANTHER" id="PTHR10953:SF5">
    <property type="entry name" value="SUMO-ACTIVATING ENZYME SUBUNIT 2"/>
    <property type="match status" value="1"/>
</dbReference>
<feature type="binding site" evidence="10">
    <location>
        <position position="171"/>
    </location>
    <ligand>
        <name>Zn(2+)</name>
        <dbReference type="ChEBI" id="CHEBI:29105"/>
    </ligand>
</feature>
<feature type="binding site" evidence="9">
    <location>
        <position position="42"/>
    </location>
    <ligand>
        <name>ATP</name>
        <dbReference type="ChEBI" id="CHEBI:30616"/>
    </ligand>
</feature>
<dbReference type="SUPFAM" id="SSF69572">
    <property type="entry name" value="Activating enzymes of the ubiquitin-like proteins"/>
    <property type="match status" value="1"/>
</dbReference>
<dbReference type="PIRSF" id="PIRSF039133">
    <property type="entry name" value="SUMO_E1B"/>
    <property type="match status" value="1"/>
</dbReference>
<dbReference type="PANTHER" id="PTHR10953">
    <property type="entry name" value="UBIQUITIN-ACTIVATING ENZYME E1"/>
    <property type="match status" value="1"/>
</dbReference>
<feature type="binding site" evidence="9">
    <location>
        <begin position="111"/>
        <end position="116"/>
    </location>
    <ligand>
        <name>ATP</name>
        <dbReference type="ChEBI" id="CHEBI:30616"/>
    </ligand>
</feature>
<feature type="region of interest" description="Disordered" evidence="11">
    <location>
        <begin position="602"/>
        <end position="621"/>
    </location>
</feature>
<feature type="compositionally biased region" description="Polar residues" evidence="11">
    <location>
        <begin position="248"/>
        <end position="265"/>
    </location>
</feature>
<dbReference type="InterPro" id="IPR030661">
    <property type="entry name" value="Uba2"/>
</dbReference>
<dbReference type="InterPro" id="IPR028077">
    <property type="entry name" value="UAE_UbL_dom"/>
</dbReference>
<feature type="binding site" evidence="9">
    <location>
        <begin position="50"/>
        <end position="53"/>
    </location>
    <ligand>
        <name>ATP</name>
        <dbReference type="ChEBI" id="CHEBI:30616"/>
    </ligand>
</feature>
<evidence type="ECO:0000256" key="6">
    <source>
        <dbReference type="ARBA" id="ARBA00022833"/>
    </source>
</evidence>
<feature type="active site" description="Glycyl thioester intermediate" evidence="8">
    <location>
        <position position="187"/>
    </location>
</feature>
<evidence type="ECO:0000256" key="7">
    <source>
        <dbReference type="ARBA" id="ARBA00022840"/>
    </source>
</evidence>
<organism evidence="14 15">
    <name type="scientific">Calicophoron daubneyi</name>
    <name type="common">Rumen fluke</name>
    <name type="synonym">Paramphistomum daubneyi</name>
    <dbReference type="NCBI Taxonomy" id="300641"/>
    <lineage>
        <taxon>Eukaryota</taxon>
        <taxon>Metazoa</taxon>
        <taxon>Spiralia</taxon>
        <taxon>Lophotrochozoa</taxon>
        <taxon>Platyhelminthes</taxon>
        <taxon>Trematoda</taxon>
        <taxon>Digenea</taxon>
        <taxon>Plagiorchiida</taxon>
        <taxon>Pronocephalata</taxon>
        <taxon>Paramphistomoidea</taxon>
        <taxon>Paramphistomidae</taxon>
        <taxon>Calicophoron</taxon>
    </lineage>
</organism>
<feature type="region of interest" description="Disordered" evidence="11">
    <location>
        <begin position="218"/>
        <end position="267"/>
    </location>
</feature>
<dbReference type="InterPro" id="IPR023318">
    <property type="entry name" value="Ub_act_enz_dom_a_sf"/>
</dbReference>
<comment type="similarity">
    <text evidence="2">Belongs to the ubiquitin-activating E1 family.</text>
</comment>
<evidence type="ECO:0000256" key="11">
    <source>
        <dbReference type="SAM" id="MobiDB-lite"/>
    </source>
</evidence>
<feature type="binding site" evidence="9">
    <location>
        <position position="66"/>
    </location>
    <ligand>
        <name>ATP</name>
        <dbReference type="ChEBI" id="CHEBI:30616"/>
    </ligand>
</feature>
<dbReference type="Proteomes" id="UP001497525">
    <property type="component" value="Unassembled WGS sequence"/>
</dbReference>
<feature type="binding site" evidence="10">
    <location>
        <position position="174"/>
    </location>
    <ligand>
        <name>Zn(2+)</name>
        <dbReference type="ChEBI" id="CHEBI:29105"/>
    </ligand>
</feature>
<evidence type="ECO:0000256" key="5">
    <source>
        <dbReference type="ARBA" id="ARBA00022786"/>
    </source>
</evidence>
<evidence type="ECO:0000256" key="4">
    <source>
        <dbReference type="ARBA" id="ARBA00022741"/>
    </source>
</evidence>
<accession>A0AAV2TC79</accession>
<keyword evidence="7 9" id="KW-0067">ATP-binding</keyword>
<feature type="binding site" evidence="9">
    <location>
        <begin position="18"/>
        <end position="23"/>
    </location>
    <ligand>
        <name>ATP</name>
        <dbReference type="ChEBI" id="CHEBI:30616"/>
    </ligand>
</feature>
<protein>
    <recommendedName>
        <fullName evidence="16">SUMO-activating enzyme subunit</fullName>
    </recommendedName>
</protein>
<dbReference type="Gene3D" id="3.10.290.20">
    <property type="entry name" value="Ubiquitin-like 2 activating enzyme e1b. Chain: B, domain 3"/>
    <property type="match status" value="1"/>
</dbReference>
<feature type="binding site" evidence="9">
    <location>
        <begin position="89"/>
        <end position="90"/>
    </location>
    <ligand>
        <name>ATP</name>
        <dbReference type="ChEBI" id="CHEBI:30616"/>
    </ligand>
</feature>
<feature type="binding site" evidence="10">
    <location>
        <position position="500"/>
    </location>
    <ligand>
        <name>Zn(2+)</name>
        <dbReference type="ChEBI" id="CHEBI:29105"/>
    </ligand>
</feature>
<feature type="region of interest" description="Disordered" evidence="11">
    <location>
        <begin position="662"/>
        <end position="703"/>
    </location>
</feature>
<evidence type="ECO:0000259" key="12">
    <source>
        <dbReference type="Pfam" id="PF00899"/>
    </source>
</evidence>
<feature type="domain" description="THIF-type NAD/FAD binding fold" evidence="12">
    <location>
        <begin position="10"/>
        <end position="478"/>
    </location>
</feature>